<keyword evidence="3" id="KW-1185">Reference proteome</keyword>
<organism evidence="2 3">
    <name type="scientific">Glycine soja</name>
    <name type="common">Wild soybean</name>
    <dbReference type="NCBI Taxonomy" id="3848"/>
    <lineage>
        <taxon>Eukaryota</taxon>
        <taxon>Viridiplantae</taxon>
        <taxon>Streptophyta</taxon>
        <taxon>Embryophyta</taxon>
        <taxon>Tracheophyta</taxon>
        <taxon>Spermatophyta</taxon>
        <taxon>Magnoliopsida</taxon>
        <taxon>eudicotyledons</taxon>
        <taxon>Gunneridae</taxon>
        <taxon>Pentapetalae</taxon>
        <taxon>rosids</taxon>
        <taxon>fabids</taxon>
        <taxon>Fabales</taxon>
        <taxon>Fabaceae</taxon>
        <taxon>Papilionoideae</taxon>
        <taxon>50 kb inversion clade</taxon>
        <taxon>NPAAA clade</taxon>
        <taxon>indigoferoid/millettioid clade</taxon>
        <taxon>Phaseoleae</taxon>
        <taxon>Glycine</taxon>
        <taxon>Glycine subgen. Soja</taxon>
    </lineage>
</organism>
<keyword evidence="1" id="KW-0732">Signal</keyword>
<feature type="signal peptide" evidence="1">
    <location>
        <begin position="1"/>
        <end position="16"/>
    </location>
</feature>
<dbReference type="EMBL" id="QZWG01000019">
    <property type="protein sequence ID" value="RZB46443.1"/>
    <property type="molecule type" value="Genomic_DNA"/>
</dbReference>
<dbReference type="Proteomes" id="UP000289340">
    <property type="component" value="Chromosome 19"/>
</dbReference>
<accession>A0A445FC68</accession>
<evidence type="ECO:0000313" key="3">
    <source>
        <dbReference type="Proteomes" id="UP000289340"/>
    </source>
</evidence>
<dbReference type="AlphaFoldDB" id="A0A445FC68"/>
<evidence type="ECO:0000256" key="1">
    <source>
        <dbReference type="SAM" id="SignalP"/>
    </source>
</evidence>
<sequence>MMVVMASRLGLRLLFCAPDLAKQRTSQARGTPSWAALLLQESALLCEHNSRVLPQMEHPCGHTIGACSLFLAIFPDFTKILELSSKYWFEASKCVSQTIWISDGCHSVHMFTAMDIENALKEADGNDCNEKLRGCLVWLFFVFIFTGNRKW</sequence>
<protein>
    <submittedName>
        <fullName evidence="2">Uncharacterized protein</fullName>
    </submittedName>
</protein>
<reference evidence="2 3" key="1">
    <citation type="submission" date="2018-09" db="EMBL/GenBank/DDBJ databases">
        <title>A high-quality reference genome of wild soybean provides a powerful tool to mine soybean genomes.</title>
        <authorList>
            <person name="Xie M."/>
            <person name="Chung C.Y.L."/>
            <person name="Li M.-W."/>
            <person name="Wong F.-L."/>
            <person name="Chan T.-F."/>
            <person name="Lam H.-M."/>
        </authorList>
    </citation>
    <scope>NUCLEOTIDE SEQUENCE [LARGE SCALE GENOMIC DNA]</scope>
    <source>
        <strain evidence="3">cv. W05</strain>
        <tissue evidence="2">Hypocotyl of etiolated seedlings</tissue>
    </source>
</reference>
<dbReference type="EMBL" id="QZWG01000019">
    <property type="protein sequence ID" value="RZB46444.1"/>
    <property type="molecule type" value="Genomic_DNA"/>
</dbReference>
<comment type="caution">
    <text evidence="2">The sequence shown here is derived from an EMBL/GenBank/DDBJ whole genome shotgun (WGS) entry which is preliminary data.</text>
</comment>
<proteinExistence type="predicted"/>
<evidence type="ECO:0000313" key="2">
    <source>
        <dbReference type="EMBL" id="RZB46442.1"/>
    </source>
</evidence>
<feature type="chain" id="PRO_5036353979" evidence="1">
    <location>
        <begin position="17"/>
        <end position="151"/>
    </location>
</feature>
<gene>
    <name evidence="2" type="ORF">D0Y65_050467</name>
</gene>
<name>A0A445FC68_GLYSO</name>
<dbReference type="EMBL" id="QZWG01000019">
    <property type="protein sequence ID" value="RZB46442.1"/>
    <property type="molecule type" value="Genomic_DNA"/>
</dbReference>